<dbReference type="PANTHER" id="PTHR35124:SF4">
    <property type="entry name" value="CALCINEURIN-LIKE PHOSPHOESTERASE DOMAIN-CONTAINING PROTEIN"/>
    <property type="match status" value="1"/>
</dbReference>
<dbReference type="EMBL" id="JBJQOH010000006">
    <property type="protein sequence ID" value="KAL3686020.1"/>
    <property type="molecule type" value="Genomic_DNA"/>
</dbReference>
<proteinExistence type="predicted"/>
<dbReference type="SUPFAM" id="SSF52266">
    <property type="entry name" value="SGNH hydrolase"/>
    <property type="match status" value="1"/>
</dbReference>
<protein>
    <submittedName>
        <fullName evidence="2">Uncharacterized protein</fullName>
    </submittedName>
</protein>
<dbReference type="AlphaFoldDB" id="A0ABD3H6P9"/>
<comment type="caution">
    <text evidence="2">The sequence shown here is derived from an EMBL/GenBank/DDBJ whole genome shotgun (WGS) entry which is preliminary data.</text>
</comment>
<dbReference type="PANTHER" id="PTHR35124">
    <property type="entry name" value="CYTOCHROME P450 FAMILY PROTEIN"/>
    <property type="match status" value="1"/>
</dbReference>
<keyword evidence="1" id="KW-0812">Transmembrane</keyword>
<evidence type="ECO:0000313" key="3">
    <source>
        <dbReference type="Proteomes" id="UP001633002"/>
    </source>
</evidence>
<keyword evidence="1" id="KW-1133">Transmembrane helix</keyword>
<reference evidence="2 3" key="1">
    <citation type="submission" date="2024-09" db="EMBL/GenBank/DDBJ databases">
        <title>Chromosome-scale assembly of Riccia sorocarpa.</title>
        <authorList>
            <person name="Paukszto L."/>
        </authorList>
    </citation>
    <scope>NUCLEOTIDE SEQUENCE [LARGE SCALE GENOMIC DNA]</scope>
    <source>
        <strain evidence="2">LP-2024</strain>
        <tissue evidence="2">Aerial parts of the thallus</tissue>
    </source>
</reference>
<gene>
    <name evidence="2" type="ORF">R1sor_004042</name>
</gene>
<feature type="transmembrane region" description="Helical" evidence="1">
    <location>
        <begin position="38"/>
        <end position="58"/>
    </location>
</feature>
<keyword evidence="1" id="KW-0472">Membrane</keyword>
<sequence>MVSNGSMKKRSDPAYLQFPSMTSLYQDFRGCSARHCHISLLTILVLLSLIAVLLYQSIDFGHQLTCLSAEDSRESALSEAVKPNTTLYSSGLARSNQTIDGEQNSTFKAAEEQVIRGFKNIPEPNKAWLLQQLKENLTGDACHEVETVSAQVFFGTEMVSSDGNVQLQTDRDYDVMIVAYGPNGTKRCSGGDFFELDVNGTRWKSRPPIRDLGDGTYIFRLRVSGEFPGVYVFRVILLFPNWHGMELDTQQWAVAKDIAYLEIEFINLESRDPSAAVAEELKLCNPEEDYKLKKWEGRWTRRTFNDSCMPNEQGRFLCLEHNQSCEGQWCKGEVGRLESNGWVYSAHCSFRIFTTEEAWDCMAGKWLFFWGDSNHQDTIRNLLNFPLGIESARALNRNSHGTFRNPRNSSQTVTMTNSFNGHYLAAENNLGLESLTHPEHREDVIRYFNGTVRPSPPDVVIMNSGLHDGNNWPDLEAFARAAENASAFWKELWAGTNEDESRRAKMVYRMTVAPAGFNTRLPGRNTKSNVQKHDIFNAVMVDTFLSEFGPENLQLVDSYDMTFPWHYDHMCSDGPHYGRPPNPNSWIPGGHQYFVDLMLTHVLLNAICPSQ</sequence>
<evidence type="ECO:0000313" key="2">
    <source>
        <dbReference type="EMBL" id="KAL3686020.1"/>
    </source>
</evidence>
<organism evidence="2 3">
    <name type="scientific">Riccia sorocarpa</name>
    <dbReference type="NCBI Taxonomy" id="122646"/>
    <lineage>
        <taxon>Eukaryota</taxon>
        <taxon>Viridiplantae</taxon>
        <taxon>Streptophyta</taxon>
        <taxon>Embryophyta</taxon>
        <taxon>Marchantiophyta</taxon>
        <taxon>Marchantiopsida</taxon>
        <taxon>Marchantiidae</taxon>
        <taxon>Marchantiales</taxon>
        <taxon>Ricciaceae</taxon>
        <taxon>Riccia</taxon>
    </lineage>
</organism>
<accession>A0ABD3H6P9</accession>
<name>A0ABD3H6P9_9MARC</name>
<dbReference type="Proteomes" id="UP001633002">
    <property type="component" value="Unassembled WGS sequence"/>
</dbReference>
<keyword evidence="3" id="KW-1185">Reference proteome</keyword>
<evidence type="ECO:0000256" key="1">
    <source>
        <dbReference type="SAM" id="Phobius"/>
    </source>
</evidence>